<dbReference type="EMBL" id="CP011112">
    <property type="protein sequence ID" value="AKU16020.1"/>
    <property type="molecule type" value="Genomic_DNA"/>
</dbReference>
<accession>A0A0K1JHF5</accession>
<feature type="transmembrane region" description="Helical" evidence="8">
    <location>
        <begin position="394"/>
        <end position="416"/>
    </location>
</feature>
<dbReference type="PANTHER" id="PTHR32024">
    <property type="entry name" value="TRK SYSTEM POTASSIUM UPTAKE PROTEIN TRKG-RELATED"/>
    <property type="match status" value="1"/>
</dbReference>
<dbReference type="STRING" id="571913.VV02_09400"/>
<evidence type="ECO:0000256" key="4">
    <source>
        <dbReference type="ARBA" id="ARBA00022692"/>
    </source>
</evidence>
<dbReference type="KEGG" id="lmoi:VV02_09400"/>
<dbReference type="GO" id="GO:0005886">
    <property type="term" value="C:plasma membrane"/>
    <property type="evidence" value="ECO:0007669"/>
    <property type="project" value="UniProtKB-SubCell"/>
</dbReference>
<feature type="transmembrane region" description="Helical" evidence="8">
    <location>
        <begin position="63"/>
        <end position="86"/>
    </location>
</feature>
<evidence type="ECO:0000313" key="11">
    <source>
        <dbReference type="Proteomes" id="UP000066480"/>
    </source>
</evidence>
<dbReference type="AlphaFoldDB" id="A0A0K1JHF5"/>
<evidence type="ECO:0000256" key="5">
    <source>
        <dbReference type="ARBA" id="ARBA00022989"/>
    </source>
</evidence>
<dbReference type="OrthoDB" id="9810952at2"/>
<dbReference type="PATRIC" id="fig|571913.6.peg.1918"/>
<keyword evidence="7 8" id="KW-0472">Membrane</keyword>
<reference evidence="10 11" key="1">
    <citation type="submission" date="2015-03" db="EMBL/GenBank/DDBJ databases">
        <title>Luteipulveratus halotolerans sp. nov., a novel actinobacterium (Dermacoccaceae) from Sarawak, Malaysia.</title>
        <authorList>
            <person name="Juboi H."/>
            <person name="Basik A."/>
            <person name="Shamsul S.S."/>
            <person name="Arnold P."/>
            <person name="Schmitt E.K."/>
            <person name="Sanglier J.-J."/>
            <person name="Yeo T."/>
        </authorList>
    </citation>
    <scope>NUCLEOTIDE SEQUENCE [LARGE SCALE GENOMIC DNA]</scope>
    <source>
        <strain evidence="10 11">MN07-A0370</strain>
    </source>
</reference>
<comment type="subcellular location">
    <subcellularLocation>
        <location evidence="1">Cell membrane</location>
        <topology evidence="1">Multi-pass membrane protein</topology>
    </subcellularLocation>
</comment>
<evidence type="ECO:0000256" key="3">
    <source>
        <dbReference type="ARBA" id="ARBA00022475"/>
    </source>
</evidence>
<evidence type="ECO:0000256" key="1">
    <source>
        <dbReference type="ARBA" id="ARBA00004651"/>
    </source>
</evidence>
<proteinExistence type="predicted"/>
<keyword evidence="6" id="KW-0406">Ion transport</keyword>
<evidence type="ECO:0000256" key="9">
    <source>
        <dbReference type="SAM" id="SignalP"/>
    </source>
</evidence>
<dbReference type="InterPro" id="IPR003445">
    <property type="entry name" value="Cat_transpt"/>
</dbReference>
<feature type="transmembrane region" description="Helical" evidence="8">
    <location>
        <begin position="217"/>
        <end position="236"/>
    </location>
</feature>
<gene>
    <name evidence="10" type="ORF">VV02_09400</name>
</gene>
<sequence length="433" mass="46248">MVVLAYLLAAAIGTVLLMIPAATTQEGSGDFRDALFTSVSAVCITGMSTVDVSTYWTPFGQSVILCLVQIGGLGIMTLAMLLVLVVRGRLGLRDTLAAQADAHTLTFGDVRRLLRRIVTLFVVVELVVAVLLTIRFRAAYDAGIGQALWHGVFHGVSSVNNAGFALYPDGMISFVGDIWIIGPLCLGVLLGGLGYPVLFELRQRGRRYRQWSMHLQLTIKGTVLLFVVGLVAFVGFEWSNPGTLGPLGVWDKTVGGLAGTVFPRTSGFNSVDYAQIRPETMTISYVLMFIGGGSAGTAGGIKLTTFLILAAVMWAEIRGERDVTVGHRRIPAETQRQALTVALLGVACVMLGTIVMVSVTSLPLELAMFEVISAFSTVGLSANVTPQLPAAGEAVLMVLMFIGRVGIITVASSLALSSRRRRYQLPEERPIVG</sequence>
<keyword evidence="5 8" id="KW-1133">Transmembrane helix</keyword>
<dbReference type="PANTHER" id="PTHR32024:SF1">
    <property type="entry name" value="KTR SYSTEM POTASSIUM UPTAKE PROTEIN B"/>
    <property type="match status" value="1"/>
</dbReference>
<protein>
    <submittedName>
        <fullName evidence="10">ATPase</fullName>
    </submittedName>
</protein>
<dbReference type="GO" id="GO:0008324">
    <property type="term" value="F:monoatomic cation transmembrane transporter activity"/>
    <property type="evidence" value="ECO:0007669"/>
    <property type="project" value="InterPro"/>
</dbReference>
<keyword evidence="4 8" id="KW-0812">Transmembrane</keyword>
<feature type="transmembrane region" description="Helical" evidence="8">
    <location>
        <begin position="338"/>
        <end position="359"/>
    </location>
</feature>
<evidence type="ECO:0000256" key="6">
    <source>
        <dbReference type="ARBA" id="ARBA00023065"/>
    </source>
</evidence>
<evidence type="ECO:0000313" key="10">
    <source>
        <dbReference type="EMBL" id="AKU16020.1"/>
    </source>
</evidence>
<feature type="chain" id="PRO_5038814210" evidence="9">
    <location>
        <begin position="25"/>
        <end position="433"/>
    </location>
</feature>
<feature type="signal peptide" evidence="9">
    <location>
        <begin position="1"/>
        <end position="24"/>
    </location>
</feature>
<feature type="transmembrane region" description="Helical" evidence="8">
    <location>
        <begin position="117"/>
        <end position="136"/>
    </location>
</feature>
<organism evidence="10 11">
    <name type="scientific">Luteipulveratus mongoliensis</name>
    <dbReference type="NCBI Taxonomy" id="571913"/>
    <lineage>
        <taxon>Bacteria</taxon>
        <taxon>Bacillati</taxon>
        <taxon>Actinomycetota</taxon>
        <taxon>Actinomycetes</taxon>
        <taxon>Micrococcales</taxon>
        <taxon>Dermacoccaceae</taxon>
        <taxon>Luteipulveratus</taxon>
    </lineage>
</organism>
<dbReference type="Proteomes" id="UP000066480">
    <property type="component" value="Chromosome"/>
</dbReference>
<feature type="transmembrane region" description="Helical" evidence="8">
    <location>
        <begin position="285"/>
        <end position="317"/>
    </location>
</feature>
<dbReference type="GO" id="GO:0030001">
    <property type="term" value="P:metal ion transport"/>
    <property type="evidence" value="ECO:0007669"/>
    <property type="project" value="UniProtKB-ARBA"/>
</dbReference>
<keyword evidence="9" id="KW-0732">Signal</keyword>
<feature type="transmembrane region" description="Helical" evidence="8">
    <location>
        <begin position="178"/>
        <end position="197"/>
    </location>
</feature>
<evidence type="ECO:0000256" key="2">
    <source>
        <dbReference type="ARBA" id="ARBA00022448"/>
    </source>
</evidence>
<evidence type="ECO:0000256" key="7">
    <source>
        <dbReference type="ARBA" id="ARBA00023136"/>
    </source>
</evidence>
<name>A0A0K1JHF5_9MICO</name>
<keyword evidence="11" id="KW-1185">Reference proteome</keyword>
<evidence type="ECO:0000256" key="8">
    <source>
        <dbReference type="SAM" id="Phobius"/>
    </source>
</evidence>
<keyword evidence="3" id="KW-1003">Cell membrane</keyword>
<keyword evidence="2" id="KW-0813">Transport</keyword>
<dbReference type="Pfam" id="PF02386">
    <property type="entry name" value="TrkH"/>
    <property type="match status" value="1"/>
</dbReference>